<proteinExistence type="predicted"/>
<keyword evidence="2" id="KW-1185">Reference proteome</keyword>
<evidence type="ECO:0000256" key="1">
    <source>
        <dbReference type="SAM" id="MobiDB-lite"/>
    </source>
</evidence>
<evidence type="ECO:0000313" key="3">
    <source>
        <dbReference type="WBParaSite" id="Csp11.Scaffold630.g16771.t2"/>
    </source>
</evidence>
<dbReference type="eggNOG" id="KOG0796">
    <property type="taxonomic scope" value="Eukaryota"/>
</dbReference>
<sequence>MTPGISFHRGHKVLKLDKTVIDDAVEFPEDFEFRKNSDERKFFKNFIDDVTRFDEKVAHHTKQIYDAATEEIATWILEEARGNLKTVSVFSPNESIRNLRTALVQCNFTDVSRLIHDFRDKMLEISEEKRPISEMIVTENDAIHEVIDKISETSSHSLCVVMIRQFESLRPRFLDNLVSLLYSNSKCRTMIRNIRLLVCVSTSPALFTQNCELETMNMMEVKQFKFTKLDDIFSKVISTGIHKFFQPPLPQPKTIEEDDAKRLTTFDCAPAVFSGSFLSYLQTRFFSCDYSITAMTRAVQFAFLQKYLEDPLWREDSHDLELKKYDVVLKLFLKGFGEQTEHEFLKMHIQVQSNPNFWSEVREQTVFRENKQILFDGKSKTAILEFSDRLLKRMAKYDNKFCDKLENLRERLEEAEDSTENVEQTEKTPSKMSLSEFQKQRKQAMNAKQNNPISAAKSAIFSHIMSLFETVLQPYPATWRNVIGASSWSDDVVKTALDSSDEYDIENCLLNKNVDMPVSVAWRSLLCHRNFKMVSINDWAEIFLENIKLPKSDLKGAFFAAAGQLEHIGLIRGAADRKSTNVHVLYHPISFIPSI</sequence>
<dbReference type="WBParaSite" id="Csp11.Scaffold630.g16771.t2">
    <property type="protein sequence ID" value="Csp11.Scaffold630.g16771.t2"/>
    <property type="gene ID" value="Csp11.Scaffold630.g16771"/>
</dbReference>
<dbReference type="Proteomes" id="UP000095282">
    <property type="component" value="Unplaced"/>
</dbReference>
<organism evidence="2 3">
    <name type="scientific">Caenorhabditis tropicalis</name>
    <dbReference type="NCBI Taxonomy" id="1561998"/>
    <lineage>
        <taxon>Eukaryota</taxon>
        <taxon>Metazoa</taxon>
        <taxon>Ecdysozoa</taxon>
        <taxon>Nematoda</taxon>
        <taxon>Chromadorea</taxon>
        <taxon>Rhabditida</taxon>
        <taxon>Rhabditina</taxon>
        <taxon>Rhabditomorpha</taxon>
        <taxon>Rhabditoidea</taxon>
        <taxon>Rhabditidae</taxon>
        <taxon>Peloderinae</taxon>
        <taxon>Caenorhabditis</taxon>
    </lineage>
</organism>
<dbReference type="AlphaFoldDB" id="A0A1I7UK52"/>
<feature type="region of interest" description="Disordered" evidence="1">
    <location>
        <begin position="413"/>
        <end position="433"/>
    </location>
</feature>
<dbReference type="STRING" id="1561998.A0A1I7UK52"/>
<name>A0A1I7UK52_9PELO</name>
<evidence type="ECO:0000313" key="2">
    <source>
        <dbReference type="Proteomes" id="UP000095282"/>
    </source>
</evidence>
<protein>
    <submittedName>
        <fullName evidence="3">ORC_WH_C domain-containing protein</fullName>
    </submittedName>
</protein>
<reference evidence="3" key="1">
    <citation type="submission" date="2016-11" db="UniProtKB">
        <authorList>
            <consortium name="WormBaseParasite"/>
        </authorList>
    </citation>
    <scope>IDENTIFICATION</scope>
</reference>
<accession>A0A1I7UK52</accession>